<feature type="region of interest" description="Disordered" evidence="1">
    <location>
        <begin position="196"/>
        <end position="224"/>
    </location>
</feature>
<protein>
    <submittedName>
        <fullName evidence="2">Uncharacterized protein</fullName>
    </submittedName>
</protein>
<evidence type="ECO:0000256" key="1">
    <source>
        <dbReference type="SAM" id="MobiDB-lite"/>
    </source>
</evidence>
<dbReference type="AlphaFoldDB" id="A0AAD7CPE1"/>
<dbReference type="EMBL" id="JARKIE010000302">
    <property type="protein sequence ID" value="KAJ7656230.1"/>
    <property type="molecule type" value="Genomic_DNA"/>
</dbReference>
<feature type="compositionally biased region" description="Basic and acidic residues" evidence="1">
    <location>
        <begin position="353"/>
        <end position="372"/>
    </location>
</feature>
<feature type="region of interest" description="Disordered" evidence="1">
    <location>
        <begin position="241"/>
        <end position="372"/>
    </location>
</feature>
<feature type="compositionally biased region" description="Polar residues" evidence="1">
    <location>
        <begin position="336"/>
        <end position="351"/>
    </location>
</feature>
<proteinExistence type="predicted"/>
<comment type="caution">
    <text evidence="2">The sequence shown here is derived from an EMBL/GenBank/DDBJ whole genome shotgun (WGS) entry which is preliminary data.</text>
</comment>
<evidence type="ECO:0000313" key="2">
    <source>
        <dbReference type="EMBL" id="KAJ7656230.1"/>
    </source>
</evidence>
<name>A0AAD7CPE1_MYCRO</name>
<feature type="compositionally biased region" description="Polar residues" evidence="1">
    <location>
        <begin position="263"/>
        <end position="277"/>
    </location>
</feature>
<organism evidence="2 3">
    <name type="scientific">Mycena rosella</name>
    <name type="common">Pink bonnet</name>
    <name type="synonym">Agaricus rosellus</name>
    <dbReference type="NCBI Taxonomy" id="1033263"/>
    <lineage>
        <taxon>Eukaryota</taxon>
        <taxon>Fungi</taxon>
        <taxon>Dikarya</taxon>
        <taxon>Basidiomycota</taxon>
        <taxon>Agaricomycotina</taxon>
        <taxon>Agaricomycetes</taxon>
        <taxon>Agaricomycetidae</taxon>
        <taxon>Agaricales</taxon>
        <taxon>Marasmiineae</taxon>
        <taxon>Mycenaceae</taxon>
        <taxon>Mycena</taxon>
    </lineage>
</organism>
<reference evidence="2" key="1">
    <citation type="submission" date="2023-03" db="EMBL/GenBank/DDBJ databases">
        <title>Massive genome expansion in bonnet fungi (Mycena s.s.) driven by repeated elements and novel gene families across ecological guilds.</title>
        <authorList>
            <consortium name="Lawrence Berkeley National Laboratory"/>
            <person name="Harder C.B."/>
            <person name="Miyauchi S."/>
            <person name="Viragh M."/>
            <person name="Kuo A."/>
            <person name="Thoen E."/>
            <person name="Andreopoulos B."/>
            <person name="Lu D."/>
            <person name="Skrede I."/>
            <person name="Drula E."/>
            <person name="Henrissat B."/>
            <person name="Morin E."/>
            <person name="Kohler A."/>
            <person name="Barry K."/>
            <person name="LaButti K."/>
            <person name="Morin E."/>
            <person name="Salamov A."/>
            <person name="Lipzen A."/>
            <person name="Mereny Z."/>
            <person name="Hegedus B."/>
            <person name="Baldrian P."/>
            <person name="Stursova M."/>
            <person name="Weitz H."/>
            <person name="Taylor A."/>
            <person name="Grigoriev I.V."/>
            <person name="Nagy L.G."/>
            <person name="Martin F."/>
            <person name="Kauserud H."/>
        </authorList>
    </citation>
    <scope>NUCLEOTIDE SEQUENCE</scope>
    <source>
        <strain evidence="2">CBHHK067</strain>
    </source>
</reference>
<accession>A0AAD7CPE1</accession>
<keyword evidence="3" id="KW-1185">Reference proteome</keyword>
<dbReference type="Proteomes" id="UP001221757">
    <property type="component" value="Unassembled WGS sequence"/>
</dbReference>
<gene>
    <name evidence="2" type="ORF">B0H17DRAFT_1213838</name>
</gene>
<sequence>MSCDALLPLVWLSRANHAFKSFKITSNYENYALVEFVQYRLTLIGPLDSAPVGYLFLYPVLDLQSHEPIRLGYPDFPAYWSLDPSGAQRLSTEKAENIGFPSIALEMEAWGCSWDANGCCLTPGVQLSEGLEASFAHVHEIESEDELDSEGEDHGMSDEFPRVFLFRFICGFVDTYNARSARRFLGRDYAATESRLQSTSARHDPSDIDSATFMAPPGAGTEPYPTLPTLPRSEFDTLFGSHWGSGDTDINDATPAFAPPSPILSSNASTAVSAGQENTEDTAASGFGAPTARKREAEEQISDLPQKMTRPLLGGCHSTADLGRWAAVPNSPPNLSPITSPNFLGNPSGSTSRKRDTEEQLSEQRENKSQLG</sequence>
<evidence type="ECO:0000313" key="3">
    <source>
        <dbReference type="Proteomes" id="UP001221757"/>
    </source>
</evidence>